<protein>
    <submittedName>
        <fullName evidence="1">Uncharacterized protein</fullName>
    </submittedName>
</protein>
<dbReference type="Proteomes" id="UP001219957">
    <property type="component" value="Chromosome"/>
</dbReference>
<keyword evidence="2" id="KW-1185">Reference proteome</keyword>
<dbReference type="RefSeq" id="WP_275060583.1">
    <property type="nucleotide sequence ID" value="NZ_CP109617.1"/>
</dbReference>
<proteinExistence type="predicted"/>
<dbReference type="EMBL" id="CP109617">
    <property type="protein sequence ID" value="WED56618.1"/>
    <property type="molecule type" value="Genomic_DNA"/>
</dbReference>
<evidence type="ECO:0000313" key="2">
    <source>
        <dbReference type="Proteomes" id="UP001219957"/>
    </source>
</evidence>
<sequence length="170" mass="20225">MFEIDKFNIVFDVTKETPHFQVDSTHRIRFSMDELNLFLLKDILKSIFECSQPLHLMFVSEYIMDNVRCSSKSKLGRYLTIRNWKEHAVVDEFSGDGAVYTLIRNLNLTEVMNYCTQVYKGDTQAYIAFYNDDFLMYVSTDVVDIVSWDDIKIQNLKEKYAPHYNRYYDN</sequence>
<gene>
    <name evidence="1" type="ORF">OE059_07130</name>
</gene>
<organism evidence="1 2">
    <name type="scientific">Exiguobacterium profundum</name>
    <dbReference type="NCBI Taxonomy" id="307643"/>
    <lineage>
        <taxon>Bacteria</taxon>
        <taxon>Bacillati</taxon>
        <taxon>Bacillota</taxon>
        <taxon>Bacilli</taxon>
        <taxon>Bacillales</taxon>
        <taxon>Bacillales Family XII. Incertae Sedis</taxon>
        <taxon>Exiguobacterium</taxon>
    </lineage>
</organism>
<accession>A0ABY8B637</accession>
<name>A0ABY8B637_9BACL</name>
<reference evidence="1 2" key="1">
    <citation type="submission" date="2022-10" db="EMBL/GenBank/DDBJ databases">
        <title>Complete genome sequence of Exiguobacterium profundum TSS-3 isolated from an extremely saline-alkaline spring located in Ixtapa, Chiapas-Mexico.</title>
        <authorList>
            <person name="Rincon-Rosales R."/>
            <person name="Rogel M.A."/>
            <person name="Rincon-Molina C.I."/>
            <person name="Guerrero G."/>
            <person name="Manzano-Gomez L.A."/>
            <person name="Lopez-Lopez A."/>
            <person name="Rincon Molina F.A."/>
            <person name="Martinez-Romero E."/>
        </authorList>
    </citation>
    <scope>NUCLEOTIDE SEQUENCE [LARGE SCALE GENOMIC DNA]</scope>
    <source>
        <strain evidence="1 2">TSS-3</strain>
    </source>
</reference>
<evidence type="ECO:0000313" key="1">
    <source>
        <dbReference type="EMBL" id="WED56618.1"/>
    </source>
</evidence>